<accession>D8RPT7</accession>
<dbReference type="Gene3D" id="2.90.10.10">
    <property type="entry name" value="Bulb-type lectin domain"/>
    <property type="match status" value="2"/>
</dbReference>
<dbReference type="KEGG" id="smo:SELMODRAFT_19132"/>
<feature type="non-terminal residue" evidence="3">
    <location>
        <position position="61"/>
    </location>
</feature>
<feature type="non-terminal residue" evidence="3">
    <location>
        <position position="1"/>
    </location>
</feature>
<dbReference type="Gramene" id="EFJ25540">
    <property type="protein sequence ID" value="EFJ25540"/>
    <property type="gene ID" value="SELMODRAFT_19132"/>
</dbReference>
<protein>
    <recommendedName>
        <fullName evidence="1">Bulb-type lectin domain-containing protein</fullName>
    </recommendedName>
</protein>
<dbReference type="EMBL" id="GL377586">
    <property type="protein sequence ID" value="EFJ25540.1"/>
    <property type="molecule type" value="Genomic_DNA"/>
</dbReference>
<organism evidence="4">
    <name type="scientific">Selaginella moellendorffii</name>
    <name type="common">Spikemoss</name>
    <dbReference type="NCBI Taxonomy" id="88036"/>
    <lineage>
        <taxon>Eukaryota</taxon>
        <taxon>Viridiplantae</taxon>
        <taxon>Streptophyta</taxon>
        <taxon>Embryophyta</taxon>
        <taxon>Tracheophyta</taxon>
        <taxon>Lycopodiopsida</taxon>
        <taxon>Selaginellales</taxon>
        <taxon>Selaginellaceae</taxon>
        <taxon>Selaginella</taxon>
    </lineage>
</organism>
<evidence type="ECO:0000313" key="4">
    <source>
        <dbReference type="Proteomes" id="UP000001514"/>
    </source>
</evidence>
<dbReference type="SUPFAM" id="SSF51110">
    <property type="entry name" value="alpha-D-mannose-specific plant lectins"/>
    <property type="match status" value="1"/>
</dbReference>
<dbReference type="InterPro" id="IPR036426">
    <property type="entry name" value="Bulb-type_lectin_dom_sf"/>
</dbReference>
<reference evidence="3 4" key="1">
    <citation type="journal article" date="2011" name="Science">
        <title>The Selaginella genome identifies genetic changes associated with the evolution of vascular plants.</title>
        <authorList>
            <person name="Banks J.A."/>
            <person name="Nishiyama T."/>
            <person name="Hasebe M."/>
            <person name="Bowman J.L."/>
            <person name="Gribskov M."/>
            <person name="dePamphilis C."/>
            <person name="Albert V.A."/>
            <person name="Aono N."/>
            <person name="Aoyama T."/>
            <person name="Ambrose B.A."/>
            <person name="Ashton N.W."/>
            <person name="Axtell M.J."/>
            <person name="Barker E."/>
            <person name="Barker M.S."/>
            <person name="Bennetzen J.L."/>
            <person name="Bonawitz N.D."/>
            <person name="Chapple C."/>
            <person name="Cheng C."/>
            <person name="Correa L.G."/>
            <person name="Dacre M."/>
            <person name="DeBarry J."/>
            <person name="Dreyer I."/>
            <person name="Elias M."/>
            <person name="Engstrom E.M."/>
            <person name="Estelle M."/>
            <person name="Feng L."/>
            <person name="Finet C."/>
            <person name="Floyd S.K."/>
            <person name="Frommer W.B."/>
            <person name="Fujita T."/>
            <person name="Gramzow L."/>
            <person name="Gutensohn M."/>
            <person name="Harholt J."/>
            <person name="Hattori M."/>
            <person name="Heyl A."/>
            <person name="Hirai T."/>
            <person name="Hiwatashi Y."/>
            <person name="Ishikawa M."/>
            <person name="Iwata M."/>
            <person name="Karol K.G."/>
            <person name="Koehler B."/>
            <person name="Kolukisaoglu U."/>
            <person name="Kubo M."/>
            <person name="Kurata T."/>
            <person name="Lalonde S."/>
            <person name="Li K."/>
            <person name="Li Y."/>
            <person name="Litt A."/>
            <person name="Lyons E."/>
            <person name="Manning G."/>
            <person name="Maruyama T."/>
            <person name="Michael T.P."/>
            <person name="Mikami K."/>
            <person name="Miyazaki S."/>
            <person name="Morinaga S."/>
            <person name="Murata T."/>
            <person name="Mueller-Roeber B."/>
            <person name="Nelson D.R."/>
            <person name="Obara M."/>
            <person name="Oguri Y."/>
            <person name="Olmstead R.G."/>
            <person name="Onodera N."/>
            <person name="Petersen B.L."/>
            <person name="Pils B."/>
            <person name="Prigge M."/>
            <person name="Rensing S.A."/>
            <person name="Riano-Pachon D.M."/>
            <person name="Roberts A.W."/>
            <person name="Sato Y."/>
            <person name="Scheller H.V."/>
            <person name="Schulz B."/>
            <person name="Schulz C."/>
            <person name="Shakirov E.V."/>
            <person name="Shibagaki N."/>
            <person name="Shinohara N."/>
            <person name="Shippen D.E."/>
            <person name="Soerensen I."/>
            <person name="Sotooka R."/>
            <person name="Sugimoto N."/>
            <person name="Sugita M."/>
            <person name="Sumikawa N."/>
            <person name="Tanurdzic M."/>
            <person name="Theissen G."/>
            <person name="Ulvskov P."/>
            <person name="Wakazuki S."/>
            <person name="Weng J.K."/>
            <person name="Willats W.W."/>
            <person name="Wipf D."/>
            <person name="Wolf P.G."/>
            <person name="Yang L."/>
            <person name="Zimmer A.D."/>
            <person name="Zhu Q."/>
            <person name="Mitros T."/>
            <person name="Hellsten U."/>
            <person name="Loque D."/>
            <person name="Otillar R."/>
            <person name="Salamov A."/>
            <person name="Schmutz J."/>
            <person name="Shapiro H."/>
            <person name="Lindquist E."/>
            <person name="Lucas S."/>
            <person name="Rokhsar D."/>
            <person name="Grigoriev I.V."/>
        </authorList>
    </citation>
    <scope>NUCLEOTIDE SEQUENCE [LARGE SCALE GENOMIC DNA]</scope>
</reference>
<dbReference type="Gramene" id="EFJ22354">
    <property type="protein sequence ID" value="EFJ22354"/>
    <property type="gene ID" value="SELMODRAFT_19135"/>
</dbReference>
<dbReference type="EMBL" id="GL377596">
    <property type="protein sequence ID" value="EFJ22354.1"/>
    <property type="molecule type" value="Genomic_DNA"/>
</dbReference>
<dbReference type="HOGENOM" id="CLU_164480_2_2_1"/>
<proteinExistence type="predicted"/>
<gene>
    <name evidence="3" type="ORF">SELMODRAFT_19132</name>
    <name evidence="2" type="ORF">SELMODRAFT_19135</name>
</gene>
<name>D8RPT7_SELML</name>
<sequence length="61" mass="7363">YSLHVQLNCNVILYKETITIWQTNTENKGTNCYLTMQVDGNLVLYDEFHNVIWSYNIYWKN</sequence>
<dbReference type="InParanoid" id="D8RPT7"/>
<dbReference type="KEGG" id="smo:SELMODRAFT_19135"/>
<feature type="domain" description="Bulb-type lectin" evidence="1">
    <location>
        <begin position="1"/>
        <end position="61"/>
    </location>
</feature>
<dbReference type="PROSITE" id="PS50927">
    <property type="entry name" value="BULB_LECTIN"/>
    <property type="match status" value="1"/>
</dbReference>
<dbReference type="InterPro" id="IPR001480">
    <property type="entry name" value="Bulb-type_lectin_dom"/>
</dbReference>
<evidence type="ECO:0000313" key="2">
    <source>
        <dbReference type="EMBL" id="EFJ22354.1"/>
    </source>
</evidence>
<dbReference type="AlphaFoldDB" id="D8RPT7"/>
<keyword evidence="4" id="KW-1185">Reference proteome</keyword>
<evidence type="ECO:0000313" key="3">
    <source>
        <dbReference type="EMBL" id="EFJ25540.1"/>
    </source>
</evidence>
<dbReference type="Proteomes" id="UP000001514">
    <property type="component" value="Unassembled WGS sequence"/>
</dbReference>
<evidence type="ECO:0000259" key="1">
    <source>
        <dbReference type="PROSITE" id="PS50927"/>
    </source>
</evidence>